<accession>A0A2J6TJG2</accession>
<dbReference type="EMBL" id="KZ613782">
    <property type="protein sequence ID" value="PMD63128.1"/>
    <property type="molecule type" value="Genomic_DNA"/>
</dbReference>
<dbReference type="OrthoDB" id="3514297at2759"/>
<dbReference type="PANTHER" id="PTHR35910">
    <property type="entry name" value="2EXR DOMAIN-CONTAINING PROTEIN"/>
    <property type="match status" value="1"/>
</dbReference>
<dbReference type="PANTHER" id="PTHR35910:SF6">
    <property type="entry name" value="2EXR DOMAIN-CONTAINING PROTEIN"/>
    <property type="match status" value="1"/>
</dbReference>
<keyword evidence="3" id="KW-1185">Reference proteome</keyword>
<dbReference type="Pfam" id="PF20150">
    <property type="entry name" value="2EXR"/>
    <property type="match status" value="1"/>
</dbReference>
<dbReference type="InParanoid" id="A0A2J6TJG2"/>
<reference evidence="2 3" key="1">
    <citation type="submission" date="2016-04" db="EMBL/GenBank/DDBJ databases">
        <title>A degradative enzymes factory behind the ericoid mycorrhizal symbiosis.</title>
        <authorList>
            <consortium name="DOE Joint Genome Institute"/>
            <person name="Martino E."/>
            <person name="Morin E."/>
            <person name="Grelet G."/>
            <person name="Kuo A."/>
            <person name="Kohler A."/>
            <person name="Daghino S."/>
            <person name="Barry K."/>
            <person name="Choi C."/>
            <person name="Cichocki N."/>
            <person name="Clum A."/>
            <person name="Copeland A."/>
            <person name="Hainaut M."/>
            <person name="Haridas S."/>
            <person name="Labutti K."/>
            <person name="Lindquist E."/>
            <person name="Lipzen A."/>
            <person name="Khouja H.-R."/>
            <person name="Murat C."/>
            <person name="Ohm R."/>
            <person name="Olson A."/>
            <person name="Spatafora J."/>
            <person name="Veneault-Fourrey C."/>
            <person name="Henrissat B."/>
            <person name="Grigoriev I."/>
            <person name="Martin F."/>
            <person name="Perotto S."/>
        </authorList>
    </citation>
    <scope>NUCLEOTIDE SEQUENCE [LARGE SCALE GENOMIC DNA]</scope>
    <source>
        <strain evidence="2 3">E</strain>
    </source>
</reference>
<organism evidence="2 3">
    <name type="scientific">Hyaloscypha bicolor E</name>
    <dbReference type="NCBI Taxonomy" id="1095630"/>
    <lineage>
        <taxon>Eukaryota</taxon>
        <taxon>Fungi</taxon>
        <taxon>Dikarya</taxon>
        <taxon>Ascomycota</taxon>
        <taxon>Pezizomycotina</taxon>
        <taxon>Leotiomycetes</taxon>
        <taxon>Helotiales</taxon>
        <taxon>Hyaloscyphaceae</taxon>
        <taxon>Hyaloscypha</taxon>
        <taxon>Hyaloscypha bicolor</taxon>
    </lineage>
</organism>
<dbReference type="InterPro" id="IPR045518">
    <property type="entry name" value="2EXR"/>
</dbReference>
<protein>
    <recommendedName>
        <fullName evidence="1">2EXR domain-containing protein</fullName>
    </recommendedName>
</protein>
<dbReference type="GeneID" id="36587744"/>
<name>A0A2J6TJG2_9HELO</name>
<evidence type="ECO:0000313" key="2">
    <source>
        <dbReference type="EMBL" id="PMD63128.1"/>
    </source>
</evidence>
<sequence length="115" mass="12949">MQASNHNQPTEETTSIFPLFSQLPAELRLKIWTGFLSLTVPSPIPITISTGNQIQRWVADDSILRKGRQIPTILHVCQESRAVGLARYVLGFELEGGLSELPFNHCWKMVEDTET</sequence>
<feature type="domain" description="2EXR" evidence="1">
    <location>
        <begin position="17"/>
        <end position="104"/>
    </location>
</feature>
<gene>
    <name evidence="2" type="ORF">K444DRAFT_610005</name>
</gene>
<evidence type="ECO:0000259" key="1">
    <source>
        <dbReference type="Pfam" id="PF20150"/>
    </source>
</evidence>
<evidence type="ECO:0000313" key="3">
    <source>
        <dbReference type="Proteomes" id="UP000235371"/>
    </source>
</evidence>
<dbReference type="Proteomes" id="UP000235371">
    <property type="component" value="Unassembled WGS sequence"/>
</dbReference>
<dbReference type="RefSeq" id="XP_024740032.1">
    <property type="nucleotide sequence ID" value="XM_024879667.1"/>
</dbReference>
<dbReference type="AlphaFoldDB" id="A0A2J6TJG2"/>
<proteinExistence type="predicted"/>